<dbReference type="Proteomes" id="UP000290588">
    <property type="component" value="Unassembled WGS sequence"/>
</dbReference>
<evidence type="ECO:0000256" key="2">
    <source>
        <dbReference type="ARBA" id="ARBA00023315"/>
    </source>
</evidence>
<reference evidence="5 7" key="1">
    <citation type="submission" date="2017-09" db="EMBL/GenBank/DDBJ databases">
        <title>Genomics of the genus Arcobacter.</title>
        <authorList>
            <person name="Perez-Cataluna A."/>
            <person name="Figueras M.J."/>
            <person name="Salas-Masso N."/>
        </authorList>
    </citation>
    <scope>NUCLEOTIDE SEQUENCE [LARGE SCALE GENOMIC DNA]</scope>
    <source>
        <strain evidence="5 7">CECT 7837</strain>
    </source>
</reference>
<dbReference type="CDD" id="cd04301">
    <property type="entry name" value="NAT_SF"/>
    <property type="match status" value="1"/>
</dbReference>
<dbReference type="InterPro" id="IPR051016">
    <property type="entry name" value="Diverse_Substrate_AcTransf"/>
</dbReference>
<evidence type="ECO:0000313" key="4">
    <source>
        <dbReference type="EMBL" id="AXX94648.1"/>
    </source>
</evidence>
<dbReference type="PANTHER" id="PTHR10545:SF29">
    <property type="entry name" value="GH14572P-RELATED"/>
    <property type="match status" value="1"/>
</dbReference>
<dbReference type="Pfam" id="PF00583">
    <property type="entry name" value="Acetyltransf_1"/>
    <property type="match status" value="1"/>
</dbReference>
<dbReference type="PROSITE" id="PS51186">
    <property type="entry name" value="GNAT"/>
    <property type="match status" value="1"/>
</dbReference>
<evidence type="ECO:0000259" key="3">
    <source>
        <dbReference type="PROSITE" id="PS51186"/>
    </source>
</evidence>
<evidence type="ECO:0000313" key="7">
    <source>
        <dbReference type="Proteomes" id="UP000290588"/>
    </source>
</evidence>
<dbReference type="Gene3D" id="3.40.630.30">
    <property type="match status" value="1"/>
</dbReference>
<reference evidence="4 6" key="2">
    <citation type="submission" date="2018-08" db="EMBL/GenBank/DDBJ databases">
        <title>Complete genome of the Arcobacter ellisii type strain LMG 26155.</title>
        <authorList>
            <person name="Miller W.G."/>
            <person name="Yee E."/>
            <person name="Bono J.L."/>
        </authorList>
    </citation>
    <scope>NUCLEOTIDE SEQUENCE [LARGE SCALE GENOMIC DNA]</scope>
    <source>
        <strain evidence="4 6">LMG 26155</strain>
    </source>
</reference>
<dbReference type="PANTHER" id="PTHR10545">
    <property type="entry name" value="DIAMINE N-ACETYLTRANSFERASE"/>
    <property type="match status" value="1"/>
</dbReference>
<protein>
    <submittedName>
        <fullName evidence="4 5">Acetyltransferase</fullName>
    </submittedName>
</protein>
<keyword evidence="1" id="KW-0808">Transferase</keyword>
<organism evidence="5 7">
    <name type="scientific">Arcobacter ellisii</name>
    <dbReference type="NCBI Taxonomy" id="913109"/>
    <lineage>
        <taxon>Bacteria</taxon>
        <taxon>Pseudomonadati</taxon>
        <taxon>Campylobacterota</taxon>
        <taxon>Epsilonproteobacteria</taxon>
        <taxon>Campylobacterales</taxon>
        <taxon>Arcobacteraceae</taxon>
        <taxon>Arcobacter</taxon>
    </lineage>
</organism>
<dbReference type="SUPFAM" id="SSF55729">
    <property type="entry name" value="Acyl-CoA N-acyltransferases (Nat)"/>
    <property type="match status" value="1"/>
</dbReference>
<dbReference type="OrthoDB" id="9805924at2"/>
<dbReference type="KEGG" id="aell:AELL_0970"/>
<gene>
    <name evidence="4" type="ORF">AELL_0970</name>
    <name evidence="5" type="ORF">CP962_11870</name>
</gene>
<sequence length="150" mass="17352">MYSFRVANSLDIPNLSKLLNELFSLEKEFIPNETLQKKAFETIINDEKIGNILLCTYENRVVAMVNLLYSFSTALGSRVVILEDMIVSNKYRDKNIGSKLLEFAKEFAKSKGIERITLLTDDDNFKAHKFYEKNGFKKSSMVVFRTFLNE</sequence>
<dbReference type="AlphaFoldDB" id="A0A347U720"/>
<evidence type="ECO:0000256" key="1">
    <source>
        <dbReference type="ARBA" id="ARBA00022679"/>
    </source>
</evidence>
<feature type="domain" description="N-acetyltransferase" evidence="3">
    <location>
        <begin position="10"/>
        <end position="150"/>
    </location>
</feature>
<dbReference type="GO" id="GO:0008080">
    <property type="term" value="F:N-acetyltransferase activity"/>
    <property type="evidence" value="ECO:0007669"/>
    <property type="project" value="TreeGrafter"/>
</dbReference>
<dbReference type="EMBL" id="CP032097">
    <property type="protein sequence ID" value="AXX94648.1"/>
    <property type="molecule type" value="Genomic_DNA"/>
</dbReference>
<evidence type="ECO:0000313" key="5">
    <source>
        <dbReference type="EMBL" id="RXI29264.1"/>
    </source>
</evidence>
<dbReference type="RefSeq" id="WP_118916862.1">
    <property type="nucleotide sequence ID" value="NZ_CP032097.1"/>
</dbReference>
<dbReference type="Proteomes" id="UP000262582">
    <property type="component" value="Chromosome"/>
</dbReference>
<keyword evidence="2" id="KW-0012">Acyltransferase</keyword>
<evidence type="ECO:0000313" key="6">
    <source>
        <dbReference type="Proteomes" id="UP000262582"/>
    </source>
</evidence>
<keyword evidence="6" id="KW-1185">Reference proteome</keyword>
<accession>A0A347U720</accession>
<proteinExistence type="predicted"/>
<dbReference type="InterPro" id="IPR016181">
    <property type="entry name" value="Acyl_CoA_acyltransferase"/>
</dbReference>
<dbReference type="InterPro" id="IPR000182">
    <property type="entry name" value="GNAT_dom"/>
</dbReference>
<name>A0A347U720_9BACT</name>
<dbReference type="EMBL" id="NXIG01000013">
    <property type="protein sequence ID" value="RXI29264.1"/>
    <property type="molecule type" value="Genomic_DNA"/>
</dbReference>